<evidence type="ECO:0000256" key="6">
    <source>
        <dbReference type="RuleBase" id="RU003435"/>
    </source>
</evidence>
<feature type="domain" description="Oligopeptidase F N-terminal" evidence="8">
    <location>
        <begin position="115"/>
        <end position="178"/>
    </location>
</feature>
<keyword evidence="1 6" id="KW-0645">Protease</keyword>
<evidence type="ECO:0000256" key="4">
    <source>
        <dbReference type="ARBA" id="ARBA00022833"/>
    </source>
</evidence>
<dbReference type="CDD" id="cd09607">
    <property type="entry name" value="M3B_PepF"/>
    <property type="match status" value="1"/>
</dbReference>
<keyword evidence="3 6" id="KW-0378">Hydrolase</keyword>
<dbReference type="PANTHER" id="PTHR34217">
    <property type="entry name" value="METAL-DEPENDENT CARBOXYPEPTIDASE"/>
    <property type="match status" value="1"/>
</dbReference>
<dbReference type="InterPro" id="IPR001333">
    <property type="entry name" value="Peptidase_M32_Taq"/>
</dbReference>
<evidence type="ECO:0000256" key="1">
    <source>
        <dbReference type="ARBA" id="ARBA00022670"/>
    </source>
</evidence>
<sequence length="602" mass="68139">MNKPQRQTWDLDVFFPGGSDSPEFASFLGQLESDMAGLAGELDCPDTPEERRLAFWWGQLQLLQERVRQAGAFVSCLSAQNLADRGAIRLGSRMDGIQAAYKTVMNRFDAKLEGLPEAKFQDMLSREPWSGASFNLQERRKQAKDKPASALEALMIDLAVDGYHGWRALYNTTVRQMRIPYPSGDREELLSVGQYAGKLREPDRAKRTELFRRWERAWEEREQYCADALNRIAGFRWQMYKHRGWDHPLREPLEQNRMSEATLKAMWDAVLECKGTLVAYLERLARLNGVRKLAWHDLHAPLAGGGESVGYDEAAGKIVAMFGRFSPKLGGFAARAFADGWVEADNRLGKRPGGFCTSFPLSRQSRVFLTYSGGGSLSTLAHELGHAYHQQAMMELPPVSRKYAMNVAETASTLAELIVGDSALAEADTPERKLALLQEKAGRAVTFFMDIHARFLFETRFYEERKSGLLTADRLNELMIAAQEEAFCGALGDYHPRFWASKGHFYNTAVPFYNFPYTFGYLFASGLYAEAQRDKESFEERYAALLRDTGRMTVENLAEKHLGADLTQPEFWREAAGLSVRDIRLFLELTEAEVQSRSIEVN</sequence>
<dbReference type="GO" id="GO:0004222">
    <property type="term" value="F:metalloendopeptidase activity"/>
    <property type="evidence" value="ECO:0007669"/>
    <property type="project" value="InterPro"/>
</dbReference>
<dbReference type="EMBL" id="JACXJA010000010">
    <property type="protein sequence ID" value="MBD2862277.1"/>
    <property type="molecule type" value="Genomic_DNA"/>
</dbReference>
<evidence type="ECO:0000313" key="9">
    <source>
        <dbReference type="EMBL" id="MBD2862277.1"/>
    </source>
</evidence>
<name>A0A927GZN7_9BACL</name>
<dbReference type="GO" id="GO:0006508">
    <property type="term" value="P:proteolysis"/>
    <property type="evidence" value="ECO:0007669"/>
    <property type="project" value="UniProtKB-KW"/>
</dbReference>
<keyword evidence="4 6" id="KW-0862">Zinc</keyword>
<keyword evidence="5 6" id="KW-0482">Metalloprotease</keyword>
<keyword evidence="10" id="KW-1185">Reference proteome</keyword>
<comment type="similarity">
    <text evidence="6">Belongs to the peptidase M3 family.</text>
</comment>
<evidence type="ECO:0000313" key="10">
    <source>
        <dbReference type="Proteomes" id="UP000639396"/>
    </source>
</evidence>
<organism evidence="9 10">
    <name type="scientific">Paenibacillus oceani</name>
    <dbReference type="NCBI Taxonomy" id="2772510"/>
    <lineage>
        <taxon>Bacteria</taxon>
        <taxon>Bacillati</taxon>
        <taxon>Bacillota</taxon>
        <taxon>Bacilli</taxon>
        <taxon>Bacillales</taxon>
        <taxon>Paenibacillaceae</taxon>
        <taxon>Paenibacillus</taxon>
    </lineage>
</organism>
<comment type="cofactor">
    <cofactor evidence="6">
        <name>Zn(2+)</name>
        <dbReference type="ChEBI" id="CHEBI:29105"/>
    </cofactor>
    <text evidence="6">Binds 1 zinc ion.</text>
</comment>
<dbReference type="Gene3D" id="1.10.1370.30">
    <property type="match status" value="1"/>
</dbReference>
<evidence type="ECO:0000256" key="5">
    <source>
        <dbReference type="ARBA" id="ARBA00023049"/>
    </source>
</evidence>
<feature type="domain" description="Peptidase M3A/M3B catalytic" evidence="7">
    <location>
        <begin position="337"/>
        <end position="576"/>
    </location>
</feature>
<dbReference type="PANTHER" id="PTHR34217:SF1">
    <property type="entry name" value="CARBOXYPEPTIDASE 1"/>
    <property type="match status" value="1"/>
</dbReference>
<evidence type="ECO:0000256" key="3">
    <source>
        <dbReference type="ARBA" id="ARBA00022801"/>
    </source>
</evidence>
<reference evidence="9" key="1">
    <citation type="submission" date="2020-09" db="EMBL/GenBank/DDBJ databases">
        <title>A novel bacterium of genus Paenibacillus, isolated from South China Sea.</title>
        <authorList>
            <person name="Huang H."/>
            <person name="Mo K."/>
            <person name="Hu Y."/>
        </authorList>
    </citation>
    <scope>NUCLEOTIDE SEQUENCE</scope>
    <source>
        <strain evidence="9">IB182363</strain>
    </source>
</reference>
<evidence type="ECO:0000256" key="2">
    <source>
        <dbReference type="ARBA" id="ARBA00022723"/>
    </source>
</evidence>
<dbReference type="GO" id="GO:0046872">
    <property type="term" value="F:metal ion binding"/>
    <property type="evidence" value="ECO:0007669"/>
    <property type="project" value="UniProtKB-UniRule"/>
</dbReference>
<dbReference type="AlphaFoldDB" id="A0A927GZN7"/>
<dbReference type="Pfam" id="PF08439">
    <property type="entry name" value="Peptidase_M3_N"/>
    <property type="match status" value="1"/>
</dbReference>
<protein>
    <submittedName>
        <fullName evidence="9">M3 family oligoendopeptidase</fullName>
    </submittedName>
</protein>
<dbReference type="InterPro" id="IPR013647">
    <property type="entry name" value="OligopepF_N_dom"/>
</dbReference>
<dbReference type="InterPro" id="IPR034006">
    <property type="entry name" value="M3B_PepF_2"/>
</dbReference>
<evidence type="ECO:0000259" key="7">
    <source>
        <dbReference type="Pfam" id="PF01432"/>
    </source>
</evidence>
<dbReference type="RefSeq" id="WP_190927014.1">
    <property type="nucleotide sequence ID" value="NZ_JACXJA010000010.1"/>
</dbReference>
<comment type="caution">
    <text evidence="9">The sequence shown here is derived from an EMBL/GenBank/DDBJ whole genome shotgun (WGS) entry which is preliminary data.</text>
</comment>
<dbReference type="InterPro" id="IPR001567">
    <property type="entry name" value="Pept_M3A_M3B_dom"/>
</dbReference>
<evidence type="ECO:0000259" key="8">
    <source>
        <dbReference type="Pfam" id="PF08439"/>
    </source>
</evidence>
<proteinExistence type="inferred from homology"/>
<gene>
    <name evidence="9" type="ORF">IDH45_09810</name>
</gene>
<accession>A0A927GZN7</accession>
<dbReference type="GO" id="GO:0004181">
    <property type="term" value="F:metallocarboxypeptidase activity"/>
    <property type="evidence" value="ECO:0007669"/>
    <property type="project" value="InterPro"/>
</dbReference>
<dbReference type="Proteomes" id="UP000639396">
    <property type="component" value="Unassembled WGS sequence"/>
</dbReference>
<dbReference type="SUPFAM" id="SSF55486">
    <property type="entry name" value="Metalloproteases ('zincins'), catalytic domain"/>
    <property type="match status" value="1"/>
</dbReference>
<dbReference type="Pfam" id="PF01432">
    <property type="entry name" value="Peptidase_M3"/>
    <property type="match status" value="1"/>
</dbReference>
<keyword evidence="2 6" id="KW-0479">Metal-binding</keyword>